<name>A0ACB9S170_9MYRT</name>
<reference evidence="2" key="1">
    <citation type="journal article" date="2023" name="Front. Plant Sci.">
        <title>Chromosomal-level genome assembly of Melastoma candidum provides insights into trichome evolution.</title>
        <authorList>
            <person name="Zhong Y."/>
            <person name="Wu W."/>
            <person name="Sun C."/>
            <person name="Zou P."/>
            <person name="Liu Y."/>
            <person name="Dai S."/>
            <person name="Zhou R."/>
        </authorList>
    </citation>
    <scope>NUCLEOTIDE SEQUENCE [LARGE SCALE GENOMIC DNA]</scope>
</reference>
<dbReference type="EMBL" id="CM042881">
    <property type="protein sequence ID" value="KAI4384452.1"/>
    <property type="molecule type" value="Genomic_DNA"/>
</dbReference>
<dbReference type="Proteomes" id="UP001057402">
    <property type="component" value="Chromosome 2"/>
</dbReference>
<protein>
    <submittedName>
        <fullName evidence="1">Uncharacterized protein</fullName>
    </submittedName>
</protein>
<gene>
    <name evidence="1" type="ORF">MLD38_002607</name>
</gene>
<proteinExistence type="predicted"/>
<evidence type="ECO:0000313" key="1">
    <source>
        <dbReference type="EMBL" id="KAI4384452.1"/>
    </source>
</evidence>
<sequence>MNQREKLFPPGTSPLEDRHVLEVRHDQSTSYPYSGTPTEASSWPTYGVDNSHTQNGFPSNSTYGYEQHVLPPQKDSVNGATEASSLSLGSTSIGQDYNGYMTYQNSTDSSGYGNTGYTGYYSGYQQQPQNSYAQPVAAYQSTNYQSPAGYSNSNYSNQTSQWNGTTYSSYTQYPYSNYPPASTSAYSSSNASVSSAHYQPQYNQWAEHYAQAEVSCAPGTEKLSVTAASLVESVNSGISHGTMISNQPTAPVAATWKPDTGSLEVPPPQPSGTVGIGYDAYWKQTTSGYLNHHTPSGQSNYLQPSGAKAAYSNYPEEQKSAYNQSNMQYPQVPQSHQLSGQINTSATIQSVSRVQIPTNPRIVSNLALGLTKTEKAAPEGKPAYMSVSFPKTNEKTLMGDATNSTLKHGAFPKSLRGYVERALARCKGDAQIAASQAVMKEIITNATADGTLHTRDWDAEPLFPLPDVDNLSKESLTPISLRLFKKSPTRRTKSRWEPLAEEKLAGESIPKNNNAIRYGGWKQATARDQKALVDSSEDKEDMVQAPSISNGEHKFANFQKRFKKPRLSVNITATENEDASSDSDKDVNLTAEERKKRESRSKRFDKGRGNHVEKGYVKPKVAGSANLYPRRATAQVLSKALDDSGSRAVEDIDWDALTVRGTSQEIEKRYLRLTSAPDPATVRPEEVLEKAVLMVQNSQKNYLYKCDQLKSIRQDLTVQRIRNHLTVKVYEIHARLALEVRDLAEYNQCQSQLKTLYAEGIEGCHMEFTAYGLLSVILHSHNIRDLLSLMSRLSSDAKQNDAVRHALAVRRAVTSGNYVMFFRLYKTAPNMNSCIMDQYADKMRYRAVTCICKSHRPTVPVSYIAQVLGFTHTVAATDGNDEKESDGLEECAGWLKAHGACLISDNSGETQLDSKASASTLYVPEPEDAVAHGDASLAVDDFLARAPS</sequence>
<accession>A0ACB9S170</accession>
<comment type="caution">
    <text evidence="1">The sequence shown here is derived from an EMBL/GenBank/DDBJ whole genome shotgun (WGS) entry which is preliminary data.</text>
</comment>
<keyword evidence="2" id="KW-1185">Reference proteome</keyword>
<organism evidence="1 2">
    <name type="scientific">Melastoma candidum</name>
    <dbReference type="NCBI Taxonomy" id="119954"/>
    <lineage>
        <taxon>Eukaryota</taxon>
        <taxon>Viridiplantae</taxon>
        <taxon>Streptophyta</taxon>
        <taxon>Embryophyta</taxon>
        <taxon>Tracheophyta</taxon>
        <taxon>Spermatophyta</taxon>
        <taxon>Magnoliopsida</taxon>
        <taxon>eudicotyledons</taxon>
        <taxon>Gunneridae</taxon>
        <taxon>Pentapetalae</taxon>
        <taxon>rosids</taxon>
        <taxon>malvids</taxon>
        <taxon>Myrtales</taxon>
        <taxon>Melastomataceae</taxon>
        <taxon>Melastomatoideae</taxon>
        <taxon>Melastomateae</taxon>
        <taxon>Melastoma</taxon>
    </lineage>
</organism>
<evidence type="ECO:0000313" key="2">
    <source>
        <dbReference type="Proteomes" id="UP001057402"/>
    </source>
</evidence>